<feature type="binding site" evidence="7">
    <location>
        <position position="248"/>
    </location>
    <ligand>
        <name>ATP</name>
        <dbReference type="ChEBI" id="CHEBI:30616"/>
    </ligand>
</feature>
<evidence type="ECO:0000256" key="8">
    <source>
        <dbReference type="RuleBase" id="RU000505"/>
    </source>
</evidence>
<dbReference type="GO" id="GO:0005524">
    <property type="term" value="F:ATP binding"/>
    <property type="evidence" value="ECO:0007669"/>
    <property type="project" value="UniProtKB-UniRule"/>
</dbReference>
<dbReference type="InterPro" id="IPR022414">
    <property type="entry name" value="ATP-guanido_PTrfase_cat"/>
</dbReference>
<dbReference type="Gene3D" id="1.10.135.10">
    <property type="entry name" value="ATP:guanido phosphotransferase, N-terminal domain"/>
    <property type="match status" value="1"/>
</dbReference>
<name>A0A7S3Y563_HETAK</name>
<dbReference type="CDD" id="cd07931">
    <property type="entry name" value="eukaryotic_phosphagen_kinases"/>
    <property type="match status" value="1"/>
</dbReference>
<evidence type="ECO:0000256" key="4">
    <source>
        <dbReference type="ARBA" id="ARBA00022777"/>
    </source>
</evidence>
<evidence type="ECO:0000256" key="5">
    <source>
        <dbReference type="ARBA" id="ARBA00022840"/>
    </source>
</evidence>
<evidence type="ECO:0000313" key="12">
    <source>
        <dbReference type="EMBL" id="CAE0641374.1"/>
    </source>
</evidence>
<dbReference type="PROSITE" id="PS00112">
    <property type="entry name" value="PHOSPHAGEN_KINASE"/>
    <property type="match status" value="1"/>
</dbReference>
<feature type="domain" description="Phosphagen kinase C-terminal" evidence="11">
    <location>
        <begin position="129"/>
        <end position="380"/>
    </location>
</feature>
<feature type="compositionally biased region" description="Basic and acidic residues" evidence="9">
    <location>
        <begin position="388"/>
        <end position="400"/>
    </location>
</feature>
<feature type="binding site" evidence="7">
    <location>
        <begin position="132"/>
        <end position="136"/>
    </location>
    <ligand>
        <name>ATP</name>
        <dbReference type="ChEBI" id="CHEBI:30616"/>
    </ligand>
</feature>
<keyword evidence="2 7" id="KW-0808">Transferase</keyword>
<evidence type="ECO:0000256" key="9">
    <source>
        <dbReference type="SAM" id="MobiDB-lite"/>
    </source>
</evidence>
<sequence>MGCMSSTPQEPKGPYADDLARIEDIKASNPDNIMAKVFDPSYFNSLEDDQKKRLLKCLKSGMDNPDSSMGCYANEVGDYDEFKPFFKRALEEYHKVNLTDKQHTNNWSLEGVEGLPEDGKLDLSTFGLGPLSMRVRVGRNLSKFPLPASMSRDQRVDLEKEMGAVFAKLIADEKYGGAYYSITPQHENFINEEKYQDLVKDHIMFKDMSNDQYLLSAGIAKHWPYGRGCYVSEDRKFIIWVGEEDHLRIMCMQVGTMLNDVFDRLKGAIDVVEELIDGGCAKSADYGVVTSCPTNIGTGMRASVHIQLPNLTREEGEAGAKKIGKPLGLSVRGTGGEHTPIGADGTVDISPSARFCIKEAQIVTNLYNGLKSLKEAEDALSAGGVGEAKVEDVAVEESKK</sequence>
<organism evidence="12">
    <name type="scientific">Heterosigma akashiwo</name>
    <name type="common">Chromophytic alga</name>
    <name type="synonym">Heterosigma carterae</name>
    <dbReference type="NCBI Taxonomy" id="2829"/>
    <lineage>
        <taxon>Eukaryota</taxon>
        <taxon>Sar</taxon>
        <taxon>Stramenopiles</taxon>
        <taxon>Ochrophyta</taxon>
        <taxon>Raphidophyceae</taxon>
        <taxon>Chattonellales</taxon>
        <taxon>Chattonellaceae</taxon>
        <taxon>Heterosigma</taxon>
    </lineage>
</organism>
<evidence type="ECO:0008006" key="13">
    <source>
        <dbReference type="Google" id="ProtNLM"/>
    </source>
</evidence>
<evidence type="ECO:0000256" key="2">
    <source>
        <dbReference type="ARBA" id="ARBA00022679"/>
    </source>
</evidence>
<comment type="similarity">
    <text evidence="1 6 8">Belongs to the ATP:guanido phosphotransferase family.</text>
</comment>
<dbReference type="PANTHER" id="PTHR11547:SF64">
    <property type="entry name" value="CHROMOSOME UNDETERMINED SCAFFOLD_51, WHOLE GENOME SHOTGUN SEQUENCE"/>
    <property type="match status" value="1"/>
</dbReference>
<evidence type="ECO:0000256" key="6">
    <source>
        <dbReference type="PROSITE-ProRule" id="PRU00842"/>
    </source>
</evidence>
<dbReference type="AlphaFoldDB" id="A0A7S3Y563"/>
<dbReference type="GO" id="GO:0004111">
    <property type="term" value="F:creatine kinase activity"/>
    <property type="evidence" value="ECO:0007669"/>
    <property type="project" value="InterPro"/>
</dbReference>
<dbReference type="Pfam" id="PF00217">
    <property type="entry name" value="ATP-gua_Ptrans"/>
    <property type="match status" value="1"/>
</dbReference>
<evidence type="ECO:0000259" key="11">
    <source>
        <dbReference type="PROSITE" id="PS51510"/>
    </source>
</evidence>
<dbReference type="SUPFAM" id="SSF55931">
    <property type="entry name" value="Glutamine synthetase/guanido kinase"/>
    <property type="match status" value="1"/>
</dbReference>
<dbReference type="GO" id="GO:0046314">
    <property type="term" value="P:phosphocreatine biosynthetic process"/>
    <property type="evidence" value="ECO:0007669"/>
    <property type="project" value="InterPro"/>
</dbReference>
<dbReference type="SUPFAM" id="SSF48034">
    <property type="entry name" value="Guanido kinase N-terminal domain"/>
    <property type="match status" value="1"/>
</dbReference>
<dbReference type="PROSITE" id="PS51510">
    <property type="entry name" value="PHOSPHAGEN_KINASE_C"/>
    <property type="match status" value="1"/>
</dbReference>
<dbReference type="FunFam" id="3.30.590.10:FF:000006">
    <property type="entry name" value="Arginine kinase 1"/>
    <property type="match status" value="1"/>
</dbReference>
<evidence type="ECO:0000256" key="1">
    <source>
        <dbReference type="ARBA" id="ARBA00006798"/>
    </source>
</evidence>
<evidence type="ECO:0000256" key="7">
    <source>
        <dbReference type="PROSITE-ProRule" id="PRU00843"/>
    </source>
</evidence>
<dbReference type="GO" id="GO:0005615">
    <property type="term" value="C:extracellular space"/>
    <property type="evidence" value="ECO:0007669"/>
    <property type="project" value="TreeGrafter"/>
</dbReference>
<evidence type="ECO:0000256" key="3">
    <source>
        <dbReference type="ARBA" id="ARBA00022741"/>
    </source>
</evidence>
<evidence type="ECO:0000259" key="10">
    <source>
        <dbReference type="PROSITE" id="PS51509"/>
    </source>
</evidence>
<feature type="binding site" evidence="7">
    <location>
        <begin position="301"/>
        <end position="305"/>
    </location>
    <ligand>
        <name>ATP</name>
        <dbReference type="ChEBI" id="CHEBI:30616"/>
    </ligand>
</feature>
<dbReference type="Pfam" id="PF02807">
    <property type="entry name" value="ATP-gua_PtransN"/>
    <property type="match status" value="1"/>
</dbReference>
<keyword evidence="5 7" id="KW-0067">ATP-binding</keyword>
<keyword evidence="3 7" id="KW-0547">Nucleotide-binding</keyword>
<protein>
    <recommendedName>
        <fullName evidence="13">Arginine kinase</fullName>
    </recommendedName>
</protein>
<dbReference type="InterPro" id="IPR022415">
    <property type="entry name" value="ATP-guanido_PTrfase_AS"/>
</dbReference>
<dbReference type="InterPro" id="IPR000749">
    <property type="entry name" value="ATP-guanido_PTrfase"/>
</dbReference>
<keyword evidence="4 7" id="KW-0418">Kinase</keyword>
<gene>
    <name evidence="12" type="ORF">HAKA00212_LOCUS20202</name>
</gene>
<feature type="binding site" evidence="7">
    <location>
        <position position="202"/>
    </location>
    <ligand>
        <name>ATP</name>
        <dbReference type="ChEBI" id="CHEBI:30616"/>
    </ligand>
</feature>
<proteinExistence type="inferred from homology"/>
<dbReference type="InterPro" id="IPR022413">
    <property type="entry name" value="ATP-guanido_PTrfase_N"/>
</dbReference>
<feature type="domain" description="Phosphagen kinase N-terminal" evidence="10">
    <location>
        <begin position="14"/>
        <end position="95"/>
    </location>
</feature>
<dbReference type="PROSITE" id="PS51509">
    <property type="entry name" value="PHOSPHAGEN_KINASE_N"/>
    <property type="match status" value="1"/>
</dbReference>
<feature type="region of interest" description="Disordered" evidence="9">
    <location>
        <begin position="380"/>
        <end position="400"/>
    </location>
</feature>
<accession>A0A7S3Y563</accession>
<dbReference type="InterPro" id="IPR036802">
    <property type="entry name" value="ATP-guanido_PTrfase_N_sf"/>
</dbReference>
<reference evidence="12" key="1">
    <citation type="submission" date="2021-01" db="EMBL/GenBank/DDBJ databases">
        <authorList>
            <person name="Corre E."/>
            <person name="Pelletier E."/>
            <person name="Niang G."/>
            <person name="Scheremetjew M."/>
            <person name="Finn R."/>
            <person name="Kale V."/>
            <person name="Holt S."/>
            <person name="Cochrane G."/>
            <person name="Meng A."/>
            <person name="Brown T."/>
            <person name="Cohen L."/>
        </authorList>
    </citation>
    <scope>NUCLEOTIDE SEQUENCE</scope>
    <source>
        <strain evidence="12">CCMP3107</strain>
    </source>
</reference>
<dbReference type="EMBL" id="HBIU01044923">
    <property type="protein sequence ID" value="CAE0641374.1"/>
    <property type="molecule type" value="Transcribed_RNA"/>
</dbReference>
<feature type="binding site" evidence="7">
    <location>
        <begin position="332"/>
        <end position="337"/>
    </location>
    <ligand>
        <name>ATP</name>
        <dbReference type="ChEBI" id="CHEBI:30616"/>
    </ligand>
</feature>
<dbReference type="InterPro" id="IPR014746">
    <property type="entry name" value="Gln_synth/guanido_kin_cat_dom"/>
</dbReference>
<dbReference type="PANTHER" id="PTHR11547">
    <property type="entry name" value="ARGININE OR CREATINE KINASE"/>
    <property type="match status" value="1"/>
</dbReference>
<dbReference type="Gene3D" id="3.30.590.10">
    <property type="entry name" value="Glutamine synthetase/guanido kinase, catalytic domain"/>
    <property type="match status" value="1"/>
</dbReference>